<dbReference type="Proteomes" id="UP000321490">
    <property type="component" value="Unassembled WGS sequence"/>
</dbReference>
<gene>
    <name evidence="1" type="ORF">JD78_03292</name>
</gene>
<evidence type="ECO:0000313" key="2">
    <source>
        <dbReference type="Proteomes" id="UP000321490"/>
    </source>
</evidence>
<dbReference type="Pfam" id="PF13376">
    <property type="entry name" value="OmdA"/>
    <property type="match status" value="1"/>
</dbReference>
<proteinExistence type="predicted"/>
<evidence type="ECO:0000313" key="1">
    <source>
        <dbReference type="EMBL" id="TWH74747.1"/>
    </source>
</evidence>
<dbReference type="EMBL" id="VLKF01000001">
    <property type="protein sequence ID" value="TWH74747.1"/>
    <property type="molecule type" value="Genomic_DNA"/>
</dbReference>
<comment type="caution">
    <text evidence="1">The sequence shown here is derived from an EMBL/GenBank/DDBJ whole genome shotgun (WGS) entry which is preliminary data.</text>
</comment>
<reference evidence="1 2" key="1">
    <citation type="submission" date="2019-07" db="EMBL/GenBank/DDBJ databases">
        <title>R&amp;d 2014.</title>
        <authorList>
            <person name="Klenk H.-P."/>
        </authorList>
    </citation>
    <scope>NUCLEOTIDE SEQUENCE [LARGE SCALE GENOMIC DNA]</scope>
    <source>
        <strain evidence="1 2">DSM 45764</strain>
    </source>
</reference>
<accession>A0A562IUR2</accession>
<sequence length="187" mass="20120">MADEDFPVLPFATAADFDTWLTAEHDRAPGLFVKLARKSSGIPSITAPEAVEVALCHGWIDGRSNRVDDTWFTVRYTPRRPRSVWSQKNVATVARLVAAGRMRPAGLVQVEAARADGRWDRAYAGPATITVPADLAAALAEIPGAAAAFEALRSQDRYAVLYGVHAARTPQTRARRIAAAVQQLAGG</sequence>
<name>A0A562IUR2_9ACTN</name>
<dbReference type="OrthoDB" id="9796999at2"/>
<protein>
    <submittedName>
        <fullName evidence="1">Uncharacterized protein YdeI (YjbR/CyaY-like superfamily)</fullName>
    </submittedName>
</protein>
<dbReference type="AlphaFoldDB" id="A0A562IUR2"/>
<keyword evidence="2" id="KW-1185">Reference proteome</keyword>
<organism evidence="1 2">
    <name type="scientific">Modestobacter roseus</name>
    <dbReference type="NCBI Taxonomy" id="1181884"/>
    <lineage>
        <taxon>Bacteria</taxon>
        <taxon>Bacillati</taxon>
        <taxon>Actinomycetota</taxon>
        <taxon>Actinomycetes</taxon>
        <taxon>Geodermatophilales</taxon>
        <taxon>Geodermatophilaceae</taxon>
        <taxon>Modestobacter</taxon>
    </lineage>
</organism>
<dbReference type="RefSeq" id="WP_153359702.1">
    <property type="nucleotide sequence ID" value="NZ_JABGDC010000071.1"/>
</dbReference>